<gene>
    <name evidence="2" type="ORF">HS088_TW22G00707</name>
</gene>
<proteinExistence type="predicted"/>
<organism evidence="2 3">
    <name type="scientific">Tripterygium wilfordii</name>
    <name type="common">Thunder God vine</name>
    <dbReference type="NCBI Taxonomy" id="458696"/>
    <lineage>
        <taxon>Eukaryota</taxon>
        <taxon>Viridiplantae</taxon>
        <taxon>Streptophyta</taxon>
        <taxon>Embryophyta</taxon>
        <taxon>Tracheophyta</taxon>
        <taxon>Spermatophyta</taxon>
        <taxon>Magnoliopsida</taxon>
        <taxon>eudicotyledons</taxon>
        <taxon>Gunneridae</taxon>
        <taxon>Pentapetalae</taxon>
        <taxon>rosids</taxon>
        <taxon>fabids</taxon>
        <taxon>Celastrales</taxon>
        <taxon>Celastraceae</taxon>
        <taxon>Tripterygium</taxon>
    </lineage>
</organism>
<accession>A0A7J7BYT0</accession>
<dbReference type="InParanoid" id="A0A7J7BYT0"/>
<comment type="caution">
    <text evidence="2">The sequence shown here is derived from an EMBL/GenBank/DDBJ whole genome shotgun (WGS) entry which is preliminary data.</text>
</comment>
<dbReference type="EMBL" id="JAAARO010000022">
    <property type="protein sequence ID" value="KAF5727021.1"/>
    <property type="molecule type" value="Genomic_DNA"/>
</dbReference>
<evidence type="ECO:0000313" key="2">
    <source>
        <dbReference type="EMBL" id="KAF5727021.1"/>
    </source>
</evidence>
<feature type="compositionally biased region" description="Polar residues" evidence="1">
    <location>
        <begin position="18"/>
        <end position="33"/>
    </location>
</feature>
<name>A0A7J7BYT0_TRIWF</name>
<keyword evidence="3" id="KW-1185">Reference proteome</keyword>
<dbReference type="Proteomes" id="UP000593562">
    <property type="component" value="Unassembled WGS sequence"/>
</dbReference>
<sequence length="125" mass="14082">MRIREEPPVNFPVHEQPSDATDCSSDVSSLTTGNSDDNNNNNHTHVKVEYSQDMFPQMDEDFWFEVLSTESSEAISDFGAVGVNQELHYLSPPTVEAGSSMHDNMEFWYNLLSRSGELPDLLPDI</sequence>
<dbReference type="AlphaFoldDB" id="A0A7J7BYT0"/>
<feature type="region of interest" description="Disordered" evidence="1">
    <location>
        <begin position="1"/>
        <end position="44"/>
    </location>
</feature>
<evidence type="ECO:0000313" key="3">
    <source>
        <dbReference type="Proteomes" id="UP000593562"/>
    </source>
</evidence>
<protein>
    <submittedName>
        <fullName evidence="2">Myb-related protein Myb4-like</fullName>
    </submittedName>
</protein>
<reference evidence="2 3" key="1">
    <citation type="journal article" date="2020" name="Nat. Commun.">
        <title>Genome of Tripterygium wilfordii and identification of cytochrome P450 involved in triptolide biosynthesis.</title>
        <authorList>
            <person name="Tu L."/>
            <person name="Su P."/>
            <person name="Zhang Z."/>
            <person name="Gao L."/>
            <person name="Wang J."/>
            <person name="Hu T."/>
            <person name="Zhou J."/>
            <person name="Zhang Y."/>
            <person name="Zhao Y."/>
            <person name="Liu Y."/>
            <person name="Song Y."/>
            <person name="Tong Y."/>
            <person name="Lu Y."/>
            <person name="Yang J."/>
            <person name="Xu C."/>
            <person name="Jia M."/>
            <person name="Peters R.J."/>
            <person name="Huang L."/>
            <person name="Gao W."/>
        </authorList>
    </citation>
    <scope>NUCLEOTIDE SEQUENCE [LARGE SCALE GENOMIC DNA]</scope>
    <source>
        <strain evidence="3">cv. XIE 37</strain>
        <tissue evidence="2">Leaf</tissue>
    </source>
</reference>
<evidence type="ECO:0000256" key="1">
    <source>
        <dbReference type="SAM" id="MobiDB-lite"/>
    </source>
</evidence>